<dbReference type="PANTHER" id="PTHR37302:SF1">
    <property type="entry name" value="PROTEIN DINB"/>
    <property type="match status" value="1"/>
</dbReference>
<dbReference type="InterPro" id="IPR007837">
    <property type="entry name" value="DinB"/>
</dbReference>
<dbReference type="eggNOG" id="COG2318">
    <property type="taxonomic scope" value="Bacteria"/>
</dbReference>
<proteinExistence type="inferred from homology"/>
<dbReference type="STRING" id="314260.PB2503_03872"/>
<evidence type="ECO:0000256" key="3">
    <source>
        <dbReference type="PIRSR" id="PIRSR607837-1"/>
    </source>
</evidence>
<evidence type="ECO:0000256" key="1">
    <source>
        <dbReference type="ARBA" id="ARBA00008635"/>
    </source>
</evidence>
<dbReference type="InterPro" id="IPR034660">
    <property type="entry name" value="DinB/YfiT-like"/>
</dbReference>
<feature type="binding site" evidence="3">
    <location>
        <position position="50"/>
    </location>
    <ligand>
        <name>a divalent metal cation</name>
        <dbReference type="ChEBI" id="CHEBI:60240"/>
    </ligand>
</feature>
<evidence type="ECO:0000313" key="4">
    <source>
        <dbReference type="EMBL" id="ADM08849.1"/>
    </source>
</evidence>
<dbReference type="AlphaFoldDB" id="E0TE28"/>
<dbReference type="KEGG" id="pbr:PB2503_03872"/>
<gene>
    <name evidence="4" type="ordered locus">PB2503_03872</name>
</gene>
<protein>
    <submittedName>
        <fullName evidence="4">DinB family protein</fullName>
    </submittedName>
</protein>
<evidence type="ECO:0000313" key="5">
    <source>
        <dbReference type="Proteomes" id="UP000001302"/>
    </source>
</evidence>
<dbReference type="HOGENOM" id="CLU_101283_1_1_5"/>
<organism evidence="4 5">
    <name type="scientific">Parvularcula bermudensis (strain ATCC BAA-594 / HTCC2503 / KCTC 12087)</name>
    <dbReference type="NCBI Taxonomy" id="314260"/>
    <lineage>
        <taxon>Bacteria</taxon>
        <taxon>Pseudomonadati</taxon>
        <taxon>Pseudomonadota</taxon>
        <taxon>Alphaproteobacteria</taxon>
        <taxon>Parvularculales</taxon>
        <taxon>Parvularculaceae</taxon>
        <taxon>Parvularcula</taxon>
    </lineage>
</organism>
<feature type="binding site" evidence="3">
    <location>
        <position position="141"/>
    </location>
    <ligand>
        <name>a divalent metal cation</name>
        <dbReference type="ChEBI" id="CHEBI:60240"/>
    </ligand>
</feature>
<keyword evidence="2 3" id="KW-0479">Metal-binding</keyword>
<keyword evidence="5" id="KW-1185">Reference proteome</keyword>
<name>E0TE28_PARBH</name>
<comment type="similarity">
    <text evidence="1">Belongs to the DinB family.</text>
</comment>
<dbReference type="GO" id="GO:0046872">
    <property type="term" value="F:metal ion binding"/>
    <property type="evidence" value="ECO:0007669"/>
    <property type="project" value="UniProtKB-KW"/>
</dbReference>
<dbReference type="EMBL" id="CP002156">
    <property type="protein sequence ID" value="ADM08849.1"/>
    <property type="molecule type" value="Genomic_DNA"/>
</dbReference>
<reference evidence="4 5" key="2">
    <citation type="journal article" date="2011" name="J. Bacteriol.">
        <title>Complete genome sequence of strain HTCC2503T of Parvularcula bermudensis, the type species of the order "Parvularculales" in the class Alphaproteobacteria.</title>
        <authorList>
            <person name="Oh H.M."/>
            <person name="Kang I."/>
            <person name="Vergin K.L."/>
            <person name="Kang D."/>
            <person name="Rhee K.H."/>
            <person name="Giovannoni S.J."/>
            <person name="Cho J.C."/>
        </authorList>
    </citation>
    <scope>NUCLEOTIDE SEQUENCE [LARGE SCALE GENOMIC DNA]</scope>
    <source>
        <strain evidence="5">ATCC BAA-594 / HTCC2503 / KCTC 12087</strain>
    </source>
</reference>
<feature type="binding site" evidence="3">
    <location>
        <position position="137"/>
    </location>
    <ligand>
        <name>a divalent metal cation</name>
        <dbReference type="ChEBI" id="CHEBI:60240"/>
    </ligand>
</feature>
<dbReference type="Pfam" id="PF05163">
    <property type="entry name" value="DinB"/>
    <property type="match status" value="1"/>
</dbReference>
<dbReference type="PANTHER" id="PTHR37302">
    <property type="entry name" value="SLR1116 PROTEIN"/>
    <property type="match status" value="1"/>
</dbReference>
<sequence>MITPSYARMMAAYTRWQNQSLMIAADTLSDGDRAADQGAFFGSIDATFAHLLWGDSIWLSRFGAAPAPQATSIADGTAPLPWGAFCARRRDVDALIIRWAESLDPQDLEGDLSWFSGATGRQMSRPRRQLIVHFFNHGTHHRGQIHAMLTRLGTTPWDTDLPFMPETAPHL</sequence>
<dbReference type="Gene3D" id="1.20.120.450">
    <property type="entry name" value="dinb family like domain"/>
    <property type="match status" value="1"/>
</dbReference>
<evidence type="ECO:0000256" key="2">
    <source>
        <dbReference type="ARBA" id="ARBA00022723"/>
    </source>
</evidence>
<dbReference type="RefSeq" id="WP_013299823.1">
    <property type="nucleotide sequence ID" value="NC_014414.1"/>
</dbReference>
<dbReference type="SUPFAM" id="SSF109854">
    <property type="entry name" value="DinB/YfiT-like putative metalloenzymes"/>
    <property type="match status" value="1"/>
</dbReference>
<dbReference type="OrthoDB" id="9807509at2"/>
<accession>E0TE28</accession>
<reference evidence="5" key="1">
    <citation type="submission" date="2010-08" db="EMBL/GenBank/DDBJ databases">
        <title>Genome sequence of Parvularcula bermudensis HTCC2503.</title>
        <authorList>
            <person name="Kang D.-M."/>
            <person name="Oh H.-M."/>
            <person name="Cho J.-C."/>
        </authorList>
    </citation>
    <scope>NUCLEOTIDE SEQUENCE [LARGE SCALE GENOMIC DNA]</scope>
    <source>
        <strain evidence="5">ATCC BAA-594 / HTCC2503 / KCTC 12087</strain>
    </source>
</reference>
<dbReference type="Proteomes" id="UP000001302">
    <property type="component" value="Chromosome"/>
</dbReference>